<name>A0A2M7XBU6_9BACT</name>
<evidence type="ECO:0000313" key="1">
    <source>
        <dbReference type="EMBL" id="PJA45371.1"/>
    </source>
</evidence>
<evidence type="ECO:0000313" key="2">
    <source>
        <dbReference type="Proteomes" id="UP000229385"/>
    </source>
</evidence>
<proteinExistence type="predicted"/>
<dbReference type="Proteomes" id="UP000229385">
    <property type="component" value="Unassembled WGS sequence"/>
</dbReference>
<dbReference type="AlphaFoldDB" id="A0A2M7XBU6"/>
<organism evidence="1 2">
    <name type="scientific">Candidatus Uhrbacteria bacterium CG_4_9_14_3_um_filter_50_9</name>
    <dbReference type="NCBI Taxonomy" id="1975035"/>
    <lineage>
        <taxon>Bacteria</taxon>
        <taxon>Candidatus Uhriibacteriota</taxon>
    </lineage>
</organism>
<dbReference type="SUPFAM" id="SSF47789">
    <property type="entry name" value="C-terminal domain of RNA polymerase alpha subunit"/>
    <property type="match status" value="1"/>
</dbReference>
<comment type="caution">
    <text evidence="1">The sequence shown here is derived from an EMBL/GenBank/DDBJ whole genome shotgun (WGS) entry which is preliminary data.</text>
</comment>
<accession>A0A2M7XBU6</accession>
<dbReference type="EMBL" id="PFWU01000042">
    <property type="protein sequence ID" value="PJA45371.1"/>
    <property type="molecule type" value="Genomic_DNA"/>
</dbReference>
<protein>
    <submittedName>
        <fullName evidence="1">Uncharacterized protein</fullName>
    </submittedName>
</protein>
<sequence>MLYLHQAVSRDLLWPLHGTVTSLDLPVVISYALTDRRILYVYRLVVMTEEQLQTRGFTTDDIRLVQRALKRKKLRLHMKLHWSLWDMMEIGKIPYGPEYYRDTIGRLVRYSQWKKVNRATHHLIEAQQRVIKLRIETHRRGQSTFVWPMGEDEFGLMTFHSMSIMAL</sequence>
<gene>
    <name evidence="1" type="ORF">CO174_03550</name>
</gene>
<reference evidence="2" key="1">
    <citation type="submission" date="2017-09" db="EMBL/GenBank/DDBJ databases">
        <title>Depth-based differentiation of microbial function through sediment-hosted aquifers and enrichment of novel symbionts in the deep terrestrial subsurface.</title>
        <authorList>
            <person name="Probst A.J."/>
            <person name="Ladd B."/>
            <person name="Jarett J.K."/>
            <person name="Geller-Mcgrath D.E."/>
            <person name="Sieber C.M.K."/>
            <person name="Emerson J.B."/>
            <person name="Anantharaman K."/>
            <person name="Thomas B.C."/>
            <person name="Malmstrom R."/>
            <person name="Stieglmeier M."/>
            <person name="Klingl A."/>
            <person name="Woyke T."/>
            <person name="Ryan C.M."/>
            <person name="Banfield J.F."/>
        </authorList>
    </citation>
    <scope>NUCLEOTIDE SEQUENCE [LARGE SCALE GENOMIC DNA]</scope>
</reference>